<gene>
    <name evidence="2" type="ORF">Aspvir_000116</name>
</gene>
<dbReference type="Gene3D" id="3.40.50.300">
    <property type="entry name" value="P-loop containing nucleotide triphosphate hydrolases"/>
    <property type="match status" value="1"/>
</dbReference>
<dbReference type="AlphaFoldDB" id="A0A9P3BKK2"/>
<feature type="domain" description="NB-ARC" evidence="1">
    <location>
        <begin position="27"/>
        <end position="137"/>
    </location>
</feature>
<dbReference type="SUPFAM" id="SSF52540">
    <property type="entry name" value="P-loop containing nucleoside triphosphate hydrolases"/>
    <property type="match status" value="1"/>
</dbReference>
<dbReference type="PANTHER" id="PTHR46082:SF6">
    <property type="entry name" value="AAA+ ATPASE DOMAIN-CONTAINING PROTEIN-RELATED"/>
    <property type="match status" value="1"/>
</dbReference>
<dbReference type="OrthoDB" id="1577640at2759"/>
<name>A0A9P3BKK2_ASPVI</name>
<evidence type="ECO:0000259" key="1">
    <source>
        <dbReference type="Pfam" id="PF00931"/>
    </source>
</evidence>
<sequence>MCKPDSTRSSTNIPCPRNEDFVGRGEQLDKLEELLFSPGHQHKVAITGLGGVGKTQVALELAYRTQRTRPECSIYWIPSANFETLQRTYLEIAQQLQLPGLEDEQADAKKLLKDYLCHGSAGQWLLIFDNVDDTSMWFGKQEGNTEPCGLREYIPWSETGSMLFTTHFKKIATKLAKRVIAVPEMDEAKAIELLGKRLGDKSLLQDRDQAALLLKQLAYLPLAIVQAACYINENCLAALSEYRSLVLGQEEEVIDLLSQDFDDDQRPHNVTNAVATTWLVSFERIRGTNPFAADCKLMGVLLGLHCQKLSGHFHLILPAMQ</sequence>
<comment type="caution">
    <text evidence="2">The sequence shown here is derived from an EMBL/GenBank/DDBJ whole genome shotgun (WGS) entry which is preliminary data.</text>
</comment>
<dbReference type="GO" id="GO:0043531">
    <property type="term" value="F:ADP binding"/>
    <property type="evidence" value="ECO:0007669"/>
    <property type="project" value="InterPro"/>
</dbReference>
<dbReference type="InterPro" id="IPR053137">
    <property type="entry name" value="NLR-like"/>
</dbReference>
<dbReference type="InterPro" id="IPR027417">
    <property type="entry name" value="P-loop_NTPase"/>
</dbReference>
<dbReference type="Pfam" id="PF00931">
    <property type="entry name" value="NB-ARC"/>
    <property type="match status" value="1"/>
</dbReference>
<keyword evidence="3" id="KW-1185">Reference proteome</keyword>
<evidence type="ECO:0000313" key="3">
    <source>
        <dbReference type="Proteomes" id="UP000710440"/>
    </source>
</evidence>
<evidence type="ECO:0000313" key="2">
    <source>
        <dbReference type="EMBL" id="GIJ98008.1"/>
    </source>
</evidence>
<proteinExistence type="predicted"/>
<dbReference type="GeneID" id="66928098"/>
<protein>
    <recommendedName>
        <fullName evidence="1">NB-ARC domain-containing protein</fullName>
    </recommendedName>
</protein>
<organism evidence="2 3">
    <name type="scientific">Aspergillus viridinutans</name>
    <dbReference type="NCBI Taxonomy" id="75553"/>
    <lineage>
        <taxon>Eukaryota</taxon>
        <taxon>Fungi</taxon>
        <taxon>Dikarya</taxon>
        <taxon>Ascomycota</taxon>
        <taxon>Pezizomycotina</taxon>
        <taxon>Eurotiomycetes</taxon>
        <taxon>Eurotiomycetidae</taxon>
        <taxon>Eurotiales</taxon>
        <taxon>Aspergillaceae</taxon>
        <taxon>Aspergillus</taxon>
        <taxon>Aspergillus subgen. Fumigati</taxon>
    </lineage>
</organism>
<accession>A0A9P3BKK2</accession>
<dbReference type="EMBL" id="BOPL01000001">
    <property type="protein sequence ID" value="GIJ98008.1"/>
    <property type="molecule type" value="Genomic_DNA"/>
</dbReference>
<dbReference type="PANTHER" id="PTHR46082">
    <property type="entry name" value="ATP/GTP-BINDING PROTEIN-RELATED"/>
    <property type="match status" value="1"/>
</dbReference>
<dbReference type="RefSeq" id="XP_043121195.1">
    <property type="nucleotide sequence ID" value="XM_043265260.1"/>
</dbReference>
<dbReference type="Proteomes" id="UP000710440">
    <property type="component" value="Unassembled WGS sequence"/>
</dbReference>
<dbReference type="InterPro" id="IPR002182">
    <property type="entry name" value="NB-ARC"/>
</dbReference>
<reference evidence="2 3" key="1">
    <citation type="submission" date="2021-02" db="EMBL/GenBank/DDBJ databases">
        <title>Pan-genome distribution and transcriptional activeness of fungal secondary metabolism genes in Aspergillus section Fumigati.</title>
        <authorList>
            <person name="Takahashi H."/>
            <person name="Umemura M."/>
            <person name="Ninomiya A."/>
            <person name="Kusuya Y."/>
            <person name="Urayama S."/>
            <person name="Shimizu M."/>
            <person name="Watanabe A."/>
            <person name="Kamei K."/>
            <person name="Yaguchi T."/>
            <person name="Hagiwara D."/>
        </authorList>
    </citation>
    <scope>NUCLEOTIDE SEQUENCE [LARGE SCALE GENOMIC DNA]</scope>
    <source>
        <strain evidence="2 3">IFM 47045</strain>
    </source>
</reference>